<dbReference type="RefSeq" id="WP_249315045.1">
    <property type="nucleotide sequence ID" value="NZ_JACRSR010000001.1"/>
</dbReference>
<dbReference type="NCBIfam" id="NF045758">
    <property type="entry name" value="YlxM"/>
    <property type="match status" value="1"/>
</dbReference>
<dbReference type="SUPFAM" id="SSF88659">
    <property type="entry name" value="Sigma3 and sigma4 domains of RNA polymerase sigma factors"/>
    <property type="match status" value="1"/>
</dbReference>
<sequence>MEENVRYAWLMDFYGGLLTEQQRRVLELHLDQDWSLSEIAEELGISRQGVSDCLKRGRNQLSQLEERLGLLKRHLWMADQLKGLRAEAAAGLAGPDTAKKLDQLIEEWEVRDGL</sequence>
<gene>
    <name evidence="4" type="ORF">H8696_03860</name>
</gene>
<comment type="similarity">
    <text evidence="1 3">Belongs to the UPF0122 family.</text>
</comment>
<dbReference type="InterPro" id="IPR054831">
    <property type="entry name" value="UPF0122_fam_protein"/>
</dbReference>
<proteinExistence type="inferred from homology"/>
<dbReference type="Pfam" id="PF04297">
    <property type="entry name" value="UPF0122"/>
    <property type="match status" value="1"/>
</dbReference>
<comment type="caution">
    <text evidence="4">The sequence shown here is derived from an EMBL/GenBank/DDBJ whole genome shotgun (WGS) entry which is preliminary data.</text>
</comment>
<evidence type="ECO:0000256" key="1">
    <source>
        <dbReference type="ARBA" id="ARBA00008720"/>
    </source>
</evidence>
<dbReference type="AlphaFoldDB" id="A0A926D3B4"/>
<evidence type="ECO:0000313" key="5">
    <source>
        <dbReference type="Proteomes" id="UP000623172"/>
    </source>
</evidence>
<dbReference type="GO" id="GO:0003677">
    <property type="term" value="F:DNA binding"/>
    <property type="evidence" value="ECO:0007669"/>
    <property type="project" value="UniProtKB-KW"/>
</dbReference>
<dbReference type="InterPro" id="IPR036388">
    <property type="entry name" value="WH-like_DNA-bd_sf"/>
</dbReference>
<dbReference type="EMBL" id="JACRSR010000001">
    <property type="protein sequence ID" value="MBC8530978.1"/>
    <property type="molecule type" value="Genomic_DNA"/>
</dbReference>
<protein>
    <recommendedName>
        <fullName evidence="3">UPF0122 protein H8696_03860</fullName>
    </recommendedName>
</protein>
<evidence type="ECO:0000313" key="4">
    <source>
        <dbReference type="EMBL" id="MBC8530978.1"/>
    </source>
</evidence>
<keyword evidence="4" id="KW-0238">DNA-binding</keyword>
<evidence type="ECO:0000256" key="2">
    <source>
        <dbReference type="ARBA" id="ARBA00024764"/>
    </source>
</evidence>
<reference evidence="4" key="1">
    <citation type="submission" date="2020-08" db="EMBL/GenBank/DDBJ databases">
        <title>Genome public.</title>
        <authorList>
            <person name="Liu C."/>
            <person name="Sun Q."/>
        </authorList>
    </citation>
    <scope>NUCLEOTIDE SEQUENCE</scope>
    <source>
        <strain evidence="4">NSJ-53</strain>
    </source>
</reference>
<dbReference type="PANTHER" id="PTHR40083">
    <property type="entry name" value="UPF0122 PROTEIN CBO2450/CLC_2298"/>
    <property type="match status" value="1"/>
</dbReference>
<comment type="function">
    <text evidence="2 3">Might take part in the signal recognition particle (SRP) pathway. This is inferred from the conservation of its genetic proximity to ftsY/ffh. May be a regulatory protein.</text>
</comment>
<dbReference type="InterPro" id="IPR007394">
    <property type="entry name" value="UPF0122"/>
</dbReference>
<name>A0A926D3B4_9FIRM</name>
<organism evidence="4 5">
    <name type="scientific">Gehongia tenuis</name>
    <dbReference type="NCBI Taxonomy" id="2763655"/>
    <lineage>
        <taxon>Bacteria</taxon>
        <taxon>Bacillati</taxon>
        <taxon>Bacillota</taxon>
        <taxon>Clostridia</taxon>
        <taxon>Christensenellales</taxon>
        <taxon>Christensenellaceae</taxon>
        <taxon>Gehongia</taxon>
    </lineage>
</organism>
<dbReference type="Gene3D" id="1.10.10.10">
    <property type="entry name" value="Winged helix-like DNA-binding domain superfamily/Winged helix DNA-binding domain"/>
    <property type="match status" value="1"/>
</dbReference>
<dbReference type="InterPro" id="IPR013324">
    <property type="entry name" value="RNA_pol_sigma_r3/r4-like"/>
</dbReference>
<accession>A0A926D3B4</accession>
<keyword evidence="5" id="KW-1185">Reference proteome</keyword>
<evidence type="ECO:0000256" key="3">
    <source>
        <dbReference type="HAMAP-Rule" id="MF_00245"/>
    </source>
</evidence>
<dbReference type="PANTHER" id="PTHR40083:SF1">
    <property type="entry name" value="UPF0122 PROTEIN YLXM"/>
    <property type="match status" value="1"/>
</dbReference>
<dbReference type="Proteomes" id="UP000623172">
    <property type="component" value="Unassembled WGS sequence"/>
</dbReference>
<dbReference type="HAMAP" id="MF_00245">
    <property type="entry name" value="UPF0122"/>
    <property type="match status" value="1"/>
</dbReference>